<dbReference type="GO" id="GO:0015344">
    <property type="term" value="F:siderophore uptake transmembrane transporter activity"/>
    <property type="evidence" value="ECO:0007669"/>
    <property type="project" value="TreeGrafter"/>
</dbReference>
<dbReference type="Pfam" id="PF00593">
    <property type="entry name" value="TonB_dep_Rec_b-barrel"/>
    <property type="match status" value="1"/>
</dbReference>
<comment type="similarity">
    <text evidence="8">Belongs to the TonB-dependent receptor family.</text>
</comment>
<comment type="caution">
    <text evidence="10">The sequence shown here is derived from an EMBL/GenBank/DDBJ whole genome shotgun (WGS) entry which is preliminary data.</text>
</comment>
<evidence type="ECO:0000256" key="3">
    <source>
        <dbReference type="ARBA" id="ARBA00022452"/>
    </source>
</evidence>
<evidence type="ECO:0000256" key="8">
    <source>
        <dbReference type="PROSITE-ProRule" id="PRU01360"/>
    </source>
</evidence>
<dbReference type="SUPFAM" id="SSF56935">
    <property type="entry name" value="Porins"/>
    <property type="match status" value="1"/>
</dbReference>
<evidence type="ECO:0000256" key="4">
    <source>
        <dbReference type="ARBA" id="ARBA00022692"/>
    </source>
</evidence>
<dbReference type="InterPro" id="IPR039426">
    <property type="entry name" value="TonB-dep_rcpt-like"/>
</dbReference>
<organism evidence="10">
    <name type="scientific">Phascolarctobacterium faecium</name>
    <dbReference type="NCBI Taxonomy" id="33025"/>
    <lineage>
        <taxon>Bacteria</taxon>
        <taxon>Bacillati</taxon>
        <taxon>Bacillota</taxon>
        <taxon>Negativicutes</taxon>
        <taxon>Acidaminococcales</taxon>
        <taxon>Acidaminococcaceae</taxon>
        <taxon>Phascolarctobacterium</taxon>
    </lineage>
</organism>
<dbReference type="RefSeq" id="WP_021719082.1">
    <property type="nucleotide sequence ID" value="NZ_FR885247.1"/>
</dbReference>
<dbReference type="AlphaFoldDB" id="R6I464"/>
<dbReference type="eggNOG" id="COG4774">
    <property type="taxonomic scope" value="Bacteria"/>
</dbReference>
<keyword evidence="5" id="KW-0798">TonB box</keyword>
<reference evidence="10" key="1">
    <citation type="submission" date="2012-11" db="EMBL/GenBank/DDBJ databases">
        <title>Dependencies among metagenomic species, viruses, plasmids and units of genetic variation.</title>
        <authorList>
            <person name="Nielsen H.B."/>
            <person name="Almeida M."/>
            <person name="Juncker A.S."/>
            <person name="Rasmussen S."/>
            <person name="Li J."/>
            <person name="Sunagawa S."/>
            <person name="Plichta D."/>
            <person name="Gautier L."/>
            <person name="Le Chatelier E."/>
            <person name="Peletier E."/>
            <person name="Bonde I."/>
            <person name="Nielsen T."/>
            <person name="Manichanh C."/>
            <person name="Arumugam M."/>
            <person name="Batto J."/>
            <person name="Santos M.B.Q.D."/>
            <person name="Blom N."/>
            <person name="Borruel N."/>
            <person name="Burgdorf K.S."/>
            <person name="Boumezbeur F."/>
            <person name="Casellas F."/>
            <person name="Dore J."/>
            <person name="Guarner F."/>
            <person name="Hansen T."/>
            <person name="Hildebrand F."/>
            <person name="Kaas R.S."/>
            <person name="Kennedy S."/>
            <person name="Kristiansen K."/>
            <person name="Kultima J.R."/>
            <person name="Leonard P."/>
            <person name="Levenez F."/>
            <person name="Lund O."/>
            <person name="Moumen B."/>
            <person name="Le Paslier D."/>
            <person name="Pons N."/>
            <person name="Pedersen O."/>
            <person name="Prifti E."/>
            <person name="Qin J."/>
            <person name="Raes J."/>
            <person name="Tap J."/>
            <person name="Tims S."/>
            <person name="Ussery D.W."/>
            <person name="Yamada T."/>
            <person name="MetaHit consortium"/>
            <person name="Renault P."/>
            <person name="Sicheritz-Ponten T."/>
            <person name="Bork P."/>
            <person name="Wang J."/>
            <person name="Brunak S."/>
            <person name="Ehrlich S.D."/>
        </authorList>
    </citation>
    <scope>NUCLEOTIDE SEQUENCE [LARGE SCALE GENOMIC DNA]</scope>
</reference>
<proteinExistence type="inferred from homology"/>
<keyword evidence="2 8" id="KW-0813">Transport</keyword>
<evidence type="ECO:0000256" key="1">
    <source>
        <dbReference type="ARBA" id="ARBA00004571"/>
    </source>
</evidence>
<dbReference type="GO" id="GO:0009279">
    <property type="term" value="C:cell outer membrane"/>
    <property type="evidence" value="ECO:0007669"/>
    <property type="project" value="UniProtKB-SubCell"/>
</dbReference>
<evidence type="ECO:0000259" key="9">
    <source>
        <dbReference type="Pfam" id="PF00593"/>
    </source>
</evidence>
<feature type="domain" description="TonB-dependent receptor-like beta-barrel" evidence="9">
    <location>
        <begin position="10"/>
        <end position="232"/>
    </location>
</feature>
<sequence length="261" mass="28972">MHKHNASVDSYNKITGRVTQTVGSDALCPTYGFVYQPDEHTSLYASHSENFDKGTIVASKYANAGEVLNPAKTKQNEIGFKYANAGFLTSLGIFNIKQANNIDVYKGSDMYLQQNGEQEYQGIELSVNGKLADKWNFMGGLMYLDATQNKTQNGTNDGKTVNGAAKWNAVAVLEYNPDEKFSIVGRAMYTGKADIYNEQLQTPSYMTYDLGVNYKTAFNKTPVTLTAMCYNLTDKNYWTAYGNNLILSSPRTLMLSATFDI</sequence>
<evidence type="ECO:0000256" key="2">
    <source>
        <dbReference type="ARBA" id="ARBA00022448"/>
    </source>
</evidence>
<dbReference type="HOGENOM" id="CLU_008287_2_1_9"/>
<dbReference type="PANTHER" id="PTHR32552">
    <property type="entry name" value="FERRICHROME IRON RECEPTOR-RELATED"/>
    <property type="match status" value="1"/>
</dbReference>
<dbReference type="Gene3D" id="2.40.170.20">
    <property type="entry name" value="TonB-dependent receptor, beta-barrel domain"/>
    <property type="match status" value="1"/>
</dbReference>
<evidence type="ECO:0000256" key="5">
    <source>
        <dbReference type="ARBA" id="ARBA00023077"/>
    </source>
</evidence>
<name>R6I464_9FIRM</name>
<keyword evidence="3 8" id="KW-1134">Transmembrane beta strand</keyword>
<evidence type="ECO:0000256" key="6">
    <source>
        <dbReference type="ARBA" id="ARBA00023136"/>
    </source>
</evidence>
<dbReference type="InterPro" id="IPR036942">
    <property type="entry name" value="Beta-barrel_TonB_sf"/>
</dbReference>
<gene>
    <name evidence="10" type="ORF">BN533_02183</name>
</gene>
<evidence type="ECO:0000313" key="10">
    <source>
        <dbReference type="EMBL" id="CDB44963.1"/>
    </source>
</evidence>
<comment type="subcellular location">
    <subcellularLocation>
        <location evidence="1 8">Cell outer membrane</location>
        <topology evidence="1 8">Multi-pass membrane protein</topology>
    </subcellularLocation>
</comment>
<dbReference type="STRING" id="1262914.BN533_02183"/>
<evidence type="ECO:0000256" key="7">
    <source>
        <dbReference type="ARBA" id="ARBA00023237"/>
    </source>
</evidence>
<keyword evidence="7 8" id="KW-0998">Cell outer membrane</keyword>
<protein>
    <submittedName>
        <fullName evidence="10">TonB-dependent siderophore receptor</fullName>
    </submittedName>
</protein>
<dbReference type="PANTHER" id="PTHR32552:SF82">
    <property type="entry name" value="FCUA PROTEIN"/>
    <property type="match status" value="1"/>
</dbReference>
<accession>R6I464</accession>
<keyword evidence="6 8" id="KW-0472">Membrane</keyword>
<dbReference type="InterPro" id="IPR000531">
    <property type="entry name" value="Beta-barrel_TonB"/>
</dbReference>
<dbReference type="PROSITE" id="PS52016">
    <property type="entry name" value="TONB_DEPENDENT_REC_3"/>
    <property type="match status" value="1"/>
</dbReference>
<keyword evidence="4 8" id="KW-0812">Transmembrane</keyword>
<keyword evidence="10" id="KW-0675">Receptor</keyword>
<dbReference type="EMBL" id="CBDS010000005">
    <property type="protein sequence ID" value="CDB44963.1"/>
    <property type="molecule type" value="Genomic_DNA"/>
</dbReference>